<dbReference type="AlphaFoldDB" id="A0A1J5R815"/>
<evidence type="ECO:0008006" key="2">
    <source>
        <dbReference type="Google" id="ProtNLM"/>
    </source>
</evidence>
<dbReference type="EMBL" id="MLJW01000629">
    <property type="protein sequence ID" value="OIQ84293.1"/>
    <property type="molecule type" value="Genomic_DNA"/>
</dbReference>
<dbReference type="InterPro" id="IPR007460">
    <property type="entry name" value="BrnT_toxin"/>
</dbReference>
<name>A0A1J5R815_9ZZZZ</name>
<accession>A0A1J5R815</accession>
<evidence type="ECO:0000313" key="1">
    <source>
        <dbReference type="EMBL" id="OIQ84293.1"/>
    </source>
</evidence>
<dbReference type="InterPro" id="IPR038573">
    <property type="entry name" value="BrnT_sf"/>
</dbReference>
<organism evidence="1">
    <name type="scientific">mine drainage metagenome</name>
    <dbReference type="NCBI Taxonomy" id="410659"/>
    <lineage>
        <taxon>unclassified sequences</taxon>
        <taxon>metagenomes</taxon>
        <taxon>ecological metagenomes</taxon>
    </lineage>
</organism>
<comment type="caution">
    <text evidence="1">The sequence shown here is derived from an EMBL/GenBank/DDBJ whole genome shotgun (WGS) entry which is preliminary data.</text>
</comment>
<dbReference type="Pfam" id="PF04365">
    <property type="entry name" value="BrnT_toxin"/>
    <property type="match status" value="1"/>
</dbReference>
<dbReference type="Gene3D" id="3.10.450.530">
    <property type="entry name" value="Ribonuclease toxin, BrnT, of type II toxin-antitoxin system"/>
    <property type="match status" value="1"/>
</dbReference>
<sequence>MKARYTWDEAKRRANLAKHGLDFAQAPEVLESRFRFDVAIVRAGEARTLSMSYALGFLAVLTVVHTERDGATRIISFRRASQEEREVYRDWLENECDEP</sequence>
<proteinExistence type="predicted"/>
<gene>
    <name evidence="1" type="ORF">GALL_338900</name>
</gene>
<protein>
    <recommendedName>
        <fullName evidence="2">Protein containing DUF497</fullName>
    </recommendedName>
</protein>
<reference evidence="1" key="1">
    <citation type="submission" date="2016-10" db="EMBL/GenBank/DDBJ databases">
        <title>Sequence of Gallionella enrichment culture.</title>
        <authorList>
            <person name="Poehlein A."/>
            <person name="Muehling M."/>
            <person name="Daniel R."/>
        </authorList>
    </citation>
    <scope>NUCLEOTIDE SEQUENCE</scope>
</reference>